<keyword evidence="4" id="KW-0963">Cytoplasm</keyword>
<keyword evidence="11" id="KW-1185">Reference proteome</keyword>
<organism evidence="12">
    <name type="scientific">Schistocephalus solidus</name>
    <name type="common">Tapeworm</name>
    <dbReference type="NCBI Taxonomy" id="70667"/>
    <lineage>
        <taxon>Eukaryota</taxon>
        <taxon>Metazoa</taxon>
        <taxon>Spiralia</taxon>
        <taxon>Lophotrochozoa</taxon>
        <taxon>Platyhelminthes</taxon>
        <taxon>Cestoda</taxon>
        <taxon>Eucestoda</taxon>
        <taxon>Diphyllobothriidea</taxon>
        <taxon>Diphyllobothriidae</taxon>
        <taxon>Schistocephalus</taxon>
    </lineage>
</organism>
<dbReference type="PANTHER" id="PTHR11805">
    <property type="entry name" value="CYSTEINE-RICH PDZ-BINDING PROTEIN"/>
    <property type="match status" value="1"/>
</dbReference>
<dbReference type="InterPro" id="IPR019367">
    <property type="entry name" value="PDZ-binding_CRIPT"/>
</dbReference>
<keyword evidence="7" id="KW-0508">mRNA splicing</keyword>
<evidence type="ECO:0000256" key="5">
    <source>
        <dbReference type="ARBA" id="ARBA00022664"/>
    </source>
</evidence>
<dbReference type="GO" id="GO:0006397">
    <property type="term" value="P:mRNA processing"/>
    <property type="evidence" value="ECO:0007669"/>
    <property type="project" value="UniProtKB-KW"/>
</dbReference>
<gene>
    <name evidence="10" type="ORF">SSLN_LOCUS8564</name>
</gene>
<dbReference type="GO" id="GO:0030425">
    <property type="term" value="C:dendrite"/>
    <property type="evidence" value="ECO:0007669"/>
    <property type="project" value="TreeGrafter"/>
</dbReference>
<evidence type="ECO:0000256" key="4">
    <source>
        <dbReference type="ARBA" id="ARBA00022490"/>
    </source>
</evidence>
<evidence type="ECO:0000256" key="2">
    <source>
        <dbReference type="ARBA" id="ARBA00009021"/>
    </source>
</evidence>
<dbReference type="STRING" id="70667.A0A183SWG6"/>
<keyword evidence="5" id="KW-0507">mRNA processing</keyword>
<comment type="subcellular location">
    <subcellularLocation>
        <location evidence="1">Cytoplasm</location>
    </subcellularLocation>
</comment>
<dbReference type="AlphaFoldDB" id="A0A183SWG6"/>
<evidence type="ECO:0000313" key="10">
    <source>
        <dbReference type="EMBL" id="VDL94949.1"/>
    </source>
</evidence>
<dbReference type="OrthoDB" id="147332at2759"/>
<evidence type="ECO:0000256" key="7">
    <source>
        <dbReference type="ARBA" id="ARBA00023187"/>
    </source>
</evidence>
<dbReference type="GO" id="GO:0031122">
    <property type="term" value="P:cytoplasmic microtubule organization"/>
    <property type="evidence" value="ECO:0007669"/>
    <property type="project" value="TreeGrafter"/>
</dbReference>
<evidence type="ECO:0000256" key="1">
    <source>
        <dbReference type="ARBA" id="ARBA00004496"/>
    </source>
</evidence>
<evidence type="ECO:0000313" key="12">
    <source>
        <dbReference type="WBParaSite" id="SSLN_0000889901-mRNA-1"/>
    </source>
</evidence>
<dbReference type="GO" id="GO:0030165">
    <property type="term" value="F:PDZ domain binding"/>
    <property type="evidence" value="ECO:0007669"/>
    <property type="project" value="TreeGrafter"/>
</dbReference>
<name>A0A183SWG6_SCHSO</name>
<dbReference type="Pfam" id="PF10235">
    <property type="entry name" value="Cript"/>
    <property type="match status" value="1"/>
</dbReference>
<dbReference type="EMBL" id="UYSU01034724">
    <property type="protein sequence ID" value="VDL94949.1"/>
    <property type="molecule type" value="Genomic_DNA"/>
</dbReference>
<feature type="chain" id="PRO_5043141345" description="Cysteine-rich PDZ-binding protein" evidence="9">
    <location>
        <begin position="17"/>
        <end position="111"/>
    </location>
</feature>
<dbReference type="WBParaSite" id="SSLN_0000889901-mRNA-1">
    <property type="protein sequence ID" value="SSLN_0000889901-mRNA-1"/>
    <property type="gene ID" value="SSLN_0000889901"/>
</dbReference>
<dbReference type="GO" id="GO:0005681">
    <property type="term" value="C:spliceosomal complex"/>
    <property type="evidence" value="ECO:0007669"/>
    <property type="project" value="UniProtKB-KW"/>
</dbReference>
<evidence type="ECO:0000256" key="6">
    <source>
        <dbReference type="ARBA" id="ARBA00022728"/>
    </source>
</evidence>
<feature type="signal peptide" evidence="9">
    <location>
        <begin position="1"/>
        <end position="16"/>
    </location>
</feature>
<reference evidence="12" key="1">
    <citation type="submission" date="2016-06" db="UniProtKB">
        <authorList>
            <consortium name="WormBaseParasite"/>
        </authorList>
    </citation>
    <scope>IDENTIFICATION</scope>
</reference>
<dbReference type="GO" id="GO:0008017">
    <property type="term" value="F:microtubule binding"/>
    <property type="evidence" value="ECO:0007669"/>
    <property type="project" value="TreeGrafter"/>
</dbReference>
<sequence length="111" mass="12456">MLVHLFLSMLIRLVRLLGEKKLGRIVTPDPWKAGARNVVKGGRKLNENKLLTGSNSRFNPYTKSFRKCRICAQSVHQPACHYCQACAFKKGICAMCGVRLVNTTNYNQSSV</sequence>
<evidence type="ECO:0000256" key="9">
    <source>
        <dbReference type="SAM" id="SignalP"/>
    </source>
</evidence>
<accession>A0A183SWG6</accession>
<dbReference type="GO" id="GO:0008380">
    <property type="term" value="P:RNA splicing"/>
    <property type="evidence" value="ECO:0007669"/>
    <property type="project" value="UniProtKB-KW"/>
</dbReference>
<dbReference type="GO" id="GO:0005737">
    <property type="term" value="C:cytoplasm"/>
    <property type="evidence" value="ECO:0007669"/>
    <property type="project" value="UniProtKB-SubCell"/>
</dbReference>
<comment type="similarity">
    <text evidence="2">Belongs to the CRIPT family.</text>
</comment>
<proteinExistence type="inferred from homology"/>
<dbReference type="PANTHER" id="PTHR11805:SF1">
    <property type="entry name" value="CYSTEINE-RICH PDZ-BINDING PROTEIN"/>
    <property type="match status" value="1"/>
</dbReference>
<keyword evidence="9" id="KW-0732">Signal</keyword>
<reference evidence="10 11" key="2">
    <citation type="submission" date="2018-11" db="EMBL/GenBank/DDBJ databases">
        <authorList>
            <consortium name="Pathogen Informatics"/>
        </authorList>
    </citation>
    <scope>NUCLEOTIDE SEQUENCE [LARGE SCALE GENOMIC DNA]</scope>
    <source>
        <strain evidence="10 11">NST_G2</strain>
    </source>
</reference>
<evidence type="ECO:0000313" key="11">
    <source>
        <dbReference type="Proteomes" id="UP000275846"/>
    </source>
</evidence>
<keyword evidence="6" id="KW-0747">Spliceosome</keyword>
<dbReference type="Proteomes" id="UP000275846">
    <property type="component" value="Unassembled WGS sequence"/>
</dbReference>
<evidence type="ECO:0000256" key="3">
    <source>
        <dbReference type="ARBA" id="ARBA00018615"/>
    </source>
</evidence>
<evidence type="ECO:0000256" key="8">
    <source>
        <dbReference type="ARBA" id="ARBA00032518"/>
    </source>
</evidence>
<protein>
    <recommendedName>
        <fullName evidence="3">Cysteine-rich PDZ-binding protein</fullName>
    </recommendedName>
    <alternativeName>
        <fullName evidence="8">Cysteine-rich interactor of PDZ three</fullName>
    </alternativeName>
</protein>